<dbReference type="FunFam" id="3.40.50.300:FF:000091">
    <property type="entry name" value="Probable GTP-binding protein 1"/>
    <property type="match status" value="1"/>
</dbReference>
<dbReference type="InterPro" id="IPR009001">
    <property type="entry name" value="Transl_elong_EF1A/Init_IF2_C"/>
</dbReference>
<reference evidence="6 7" key="1">
    <citation type="submission" date="2016-07" db="EMBL/GenBank/DDBJ databases">
        <title>Pervasive Adenine N6-methylation of Active Genes in Fungi.</title>
        <authorList>
            <consortium name="DOE Joint Genome Institute"/>
            <person name="Mondo S.J."/>
            <person name="Dannebaum R.O."/>
            <person name="Kuo R.C."/>
            <person name="Labutti K."/>
            <person name="Haridas S."/>
            <person name="Kuo A."/>
            <person name="Salamov A."/>
            <person name="Ahrendt S.R."/>
            <person name="Lipzen A."/>
            <person name="Sullivan W."/>
            <person name="Andreopoulos W.B."/>
            <person name="Clum A."/>
            <person name="Lindquist E."/>
            <person name="Daum C."/>
            <person name="Ramamoorthy G.K."/>
            <person name="Gryganskyi A."/>
            <person name="Culley D."/>
            <person name="Magnuson J.K."/>
            <person name="James T.Y."/>
            <person name="O'Malley M.A."/>
            <person name="Stajich J.E."/>
            <person name="Spatafora J.W."/>
            <person name="Visel A."/>
            <person name="Grigoriev I.V."/>
        </authorList>
    </citation>
    <scope>NUCLEOTIDE SEQUENCE [LARGE SCALE GENOMIC DNA]</scope>
    <source>
        <strain evidence="6 7">62-1032</strain>
    </source>
</reference>
<sequence length="681" mass="73200">MSSRYDKRAIHSNEDDDRPSLSSFQQQLATAHDEAERQRLVAHAQHAQPQPSTSTAHDLSHKVAALTIDETIADDDPRTLKDRLTTNSDEGSNAAIAALLARALQLHHGELILQLDPTPTSGNLSQRSLSALFDSPDSAAPIDKDDNTLLPIATVKSILATLELIVGQINSRVSLLHTPFDDEGKRKAVDGPSGTETASSANDEKLAQRWRGKALRLLVRQIGEGGAEDLNEVRVAVVGNVDAGKSSLLGVLTKGRLDDGRGRARVSLFRHKHEIESGRTSSVGIEVLGFGADGNEVLPEGHSHALKDKNEADVGPTSSAKRQQLSWEEIAAKAHKIISFSDLAGHERYLKTTLFGLTATSPDFVLLIVGGNAGLLGMSKEHLSVALALSIPIVVVVTKVDMTPPNVLEQTLKQLNKVLKSPGCRKTPVYVKDVGMAAELAKGFVAAKACPIFLVSNVTGERLDLLRTFLNLVPTSTESTFPVDADFEFSVSDVFSVPFVGSVVSGVILAGAVSVGDTVLLGPDSLGAFTPTVIKSIQRKRVPVNSAEAGQSVSFALKRVKRAAIRKGMVLLAKTDIPPVAVRRFEGNCLILYHNSLISPHYQAMLHVGSVRQTVQIESISDKPCIRTGDRATITLRFIKHGEFLRVGDRFLFREGRTKALGVVTKLLPSAKESSGVNYGH</sequence>
<evidence type="ECO:0000313" key="6">
    <source>
        <dbReference type="EMBL" id="ORY89262.1"/>
    </source>
</evidence>
<dbReference type="GO" id="GO:0003924">
    <property type="term" value="F:GTPase activity"/>
    <property type="evidence" value="ECO:0007669"/>
    <property type="project" value="InterPro"/>
</dbReference>
<accession>A0A1Y2G098</accession>
<name>A0A1Y2G098_9BASI</name>
<dbReference type="SUPFAM" id="SSF50447">
    <property type="entry name" value="Translation proteins"/>
    <property type="match status" value="1"/>
</dbReference>
<dbReference type="Pfam" id="PF00009">
    <property type="entry name" value="GTP_EFTU"/>
    <property type="match status" value="1"/>
</dbReference>
<evidence type="ECO:0000256" key="4">
    <source>
        <dbReference type="SAM" id="MobiDB-lite"/>
    </source>
</evidence>
<dbReference type="GO" id="GO:0003746">
    <property type="term" value="F:translation elongation factor activity"/>
    <property type="evidence" value="ECO:0007669"/>
    <property type="project" value="TreeGrafter"/>
</dbReference>
<dbReference type="Gene3D" id="2.40.30.10">
    <property type="entry name" value="Translation factors"/>
    <property type="match status" value="2"/>
</dbReference>
<dbReference type="AlphaFoldDB" id="A0A1Y2G098"/>
<dbReference type="InterPro" id="IPR035531">
    <property type="entry name" value="GTPBP1-like"/>
</dbReference>
<dbReference type="PROSITE" id="PS51722">
    <property type="entry name" value="G_TR_2"/>
    <property type="match status" value="1"/>
</dbReference>
<dbReference type="OrthoDB" id="248233at2759"/>
<evidence type="ECO:0000313" key="7">
    <source>
        <dbReference type="Proteomes" id="UP000193467"/>
    </source>
</evidence>
<dbReference type="FunFam" id="2.40.30.10:FF:000014">
    <property type="entry name" value="Probable GTP-binding protein 1"/>
    <property type="match status" value="1"/>
</dbReference>
<dbReference type="InterPro" id="IPR004161">
    <property type="entry name" value="EFTu-like_2"/>
</dbReference>
<feature type="compositionally biased region" description="Polar residues" evidence="4">
    <location>
        <begin position="20"/>
        <end position="29"/>
    </location>
</feature>
<feature type="domain" description="Tr-type G" evidence="5">
    <location>
        <begin position="230"/>
        <end position="477"/>
    </location>
</feature>
<keyword evidence="6" id="KW-0378">Hydrolase</keyword>
<proteinExistence type="inferred from homology"/>
<dbReference type="CDD" id="cd04165">
    <property type="entry name" value="GTPBP1_like"/>
    <property type="match status" value="1"/>
</dbReference>
<dbReference type="GO" id="GO:0005525">
    <property type="term" value="F:GTP binding"/>
    <property type="evidence" value="ECO:0007669"/>
    <property type="project" value="UniProtKB-KW"/>
</dbReference>
<dbReference type="STRING" id="106004.A0A1Y2G098"/>
<evidence type="ECO:0000256" key="2">
    <source>
        <dbReference type="ARBA" id="ARBA00022741"/>
    </source>
</evidence>
<dbReference type="SUPFAM" id="SSF52540">
    <property type="entry name" value="P-loop containing nucleoside triphosphate hydrolases"/>
    <property type="match status" value="1"/>
</dbReference>
<dbReference type="Pfam" id="PF03144">
    <property type="entry name" value="GTP_EFTU_D2"/>
    <property type="match status" value="1"/>
</dbReference>
<feature type="region of interest" description="Disordered" evidence="4">
    <location>
        <begin position="182"/>
        <end position="203"/>
    </location>
</feature>
<dbReference type="InParanoid" id="A0A1Y2G098"/>
<dbReference type="SUPFAM" id="SSF50465">
    <property type="entry name" value="EF-Tu/eEF-1alpha/eIF2-gamma C-terminal domain"/>
    <property type="match status" value="1"/>
</dbReference>
<evidence type="ECO:0000256" key="1">
    <source>
        <dbReference type="ARBA" id="ARBA00007249"/>
    </source>
</evidence>
<feature type="compositionally biased region" description="Basic and acidic residues" evidence="4">
    <location>
        <begin position="1"/>
        <end position="13"/>
    </location>
</feature>
<gene>
    <name evidence="6" type="ORF">BCR35DRAFT_275697</name>
</gene>
<dbReference type="InterPro" id="IPR050055">
    <property type="entry name" value="EF-Tu_GTPase"/>
</dbReference>
<dbReference type="InterPro" id="IPR000795">
    <property type="entry name" value="T_Tr_GTP-bd_dom"/>
</dbReference>
<dbReference type="EMBL" id="MCGR01000006">
    <property type="protein sequence ID" value="ORY89262.1"/>
    <property type="molecule type" value="Genomic_DNA"/>
</dbReference>
<dbReference type="Proteomes" id="UP000193467">
    <property type="component" value="Unassembled WGS sequence"/>
</dbReference>
<feature type="region of interest" description="Disordered" evidence="4">
    <location>
        <begin position="1"/>
        <end position="59"/>
    </location>
</feature>
<protein>
    <submittedName>
        <fullName evidence="6">p-loop containing nucleoside triphosphate hydrolase protein</fullName>
    </submittedName>
</protein>
<keyword evidence="2" id="KW-0547">Nucleotide-binding</keyword>
<dbReference type="CDD" id="cd03708">
    <property type="entry name" value="GTPBP_III"/>
    <property type="match status" value="1"/>
</dbReference>
<dbReference type="CDD" id="cd03694">
    <property type="entry name" value="GTPBP_II"/>
    <property type="match status" value="1"/>
</dbReference>
<dbReference type="InterPro" id="IPR009000">
    <property type="entry name" value="Transl_B-barrel_sf"/>
</dbReference>
<evidence type="ECO:0000256" key="3">
    <source>
        <dbReference type="ARBA" id="ARBA00023134"/>
    </source>
</evidence>
<comment type="caution">
    <text evidence="6">The sequence shown here is derived from an EMBL/GenBank/DDBJ whole genome shotgun (WGS) entry which is preliminary data.</text>
</comment>
<keyword evidence="3" id="KW-0342">GTP-binding</keyword>
<keyword evidence="7" id="KW-1185">Reference proteome</keyword>
<dbReference type="Gene3D" id="3.40.50.300">
    <property type="entry name" value="P-loop containing nucleotide triphosphate hydrolases"/>
    <property type="match status" value="1"/>
</dbReference>
<organism evidence="6 7">
    <name type="scientific">Leucosporidium creatinivorum</name>
    <dbReference type="NCBI Taxonomy" id="106004"/>
    <lineage>
        <taxon>Eukaryota</taxon>
        <taxon>Fungi</taxon>
        <taxon>Dikarya</taxon>
        <taxon>Basidiomycota</taxon>
        <taxon>Pucciniomycotina</taxon>
        <taxon>Microbotryomycetes</taxon>
        <taxon>Leucosporidiales</taxon>
        <taxon>Leucosporidium</taxon>
    </lineage>
</organism>
<dbReference type="PANTHER" id="PTHR43721">
    <property type="entry name" value="ELONGATION FACTOR TU-RELATED"/>
    <property type="match status" value="1"/>
</dbReference>
<evidence type="ECO:0000259" key="5">
    <source>
        <dbReference type="PROSITE" id="PS51722"/>
    </source>
</evidence>
<dbReference type="InterPro" id="IPR027417">
    <property type="entry name" value="P-loop_NTPase"/>
</dbReference>
<comment type="similarity">
    <text evidence="1">Belongs to the TRAFAC class translation factor GTPase superfamily. Classic translation factor GTPase family. EF-Tu/EF-1A subfamily.</text>
</comment>
<feature type="compositionally biased region" description="Polar residues" evidence="4">
    <location>
        <begin position="47"/>
        <end position="57"/>
    </location>
</feature>
<dbReference type="PANTHER" id="PTHR43721:SF9">
    <property type="entry name" value="GTP-BINDING PROTEIN 1"/>
    <property type="match status" value="1"/>
</dbReference>